<dbReference type="AlphaFoldDB" id="A0A3B0C8H2"/>
<feature type="signal peptide" evidence="1">
    <location>
        <begin position="1"/>
        <end position="17"/>
    </location>
</feature>
<dbReference type="Gene3D" id="2.40.160.60">
    <property type="entry name" value="Outer membrane protein transport protein (OMPP1/FadL/TodX)"/>
    <property type="match status" value="1"/>
</dbReference>
<organism evidence="2 3">
    <name type="scientific">Ulvibacterium marinum</name>
    <dbReference type="NCBI Taxonomy" id="2419782"/>
    <lineage>
        <taxon>Bacteria</taxon>
        <taxon>Pseudomonadati</taxon>
        <taxon>Bacteroidota</taxon>
        <taxon>Flavobacteriia</taxon>
        <taxon>Flavobacteriales</taxon>
        <taxon>Flavobacteriaceae</taxon>
        <taxon>Ulvibacterium</taxon>
    </lineage>
</organism>
<evidence type="ECO:0008006" key="4">
    <source>
        <dbReference type="Google" id="ProtNLM"/>
    </source>
</evidence>
<dbReference type="Proteomes" id="UP000276603">
    <property type="component" value="Unassembled WGS sequence"/>
</dbReference>
<evidence type="ECO:0000313" key="2">
    <source>
        <dbReference type="EMBL" id="RKN82305.1"/>
    </source>
</evidence>
<proteinExistence type="predicted"/>
<dbReference type="EMBL" id="RBCJ01000001">
    <property type="protein sequence ID" value="RKN82305.1"/>
    <property type="molecule type" value="Genomic_DNA"/>
</dbReference>
<dbReference type="SUPFAM" id="SSF56935">
    <property type="entry name" value="Porins"/>
    <property type="match status" value="1"/>
</dbReference>
<protein>
    <recommendedName>
        <fullName evidence="4">Aromatic hydrocarbon degradation protein</fullName>
    </recommendedName>
</protein>
<reference evidence="2 3" key="1">
    <citation type="submission" date="2018-10" db="EMBL/GenBank/DDBJ databases">
        <title>Ulvibacterium marinum gen. nov., sp. nov., a novel marine bacterium of the family Flavobacteriaceae, isolated from a culture of the green alga Ulva prolifera.</title>
        <authorList>
            <person name="Zhang Z."/>
        </authorList>
    </citation>
    <scope>NUCLEOTIDE SEQUENCE [LARGE SCALE GENOMIC DNA]</scope>
    <source>
        <strain evidence="2 3">CCMM003</strain>
    </source>
</reference>
<evidence type="ECO:0000313" key="3">
    <source>
        <dbReference type="Proteomes" id="UP000276603"/>
    </source>
</evidence>
<name>A0A3B0C8H2_9FLAO</name>
<keyword evidence="1" id="KW-0732">Signal</keyword>
<comment type="caution">
    <text evidence="2">The sequence shown here is derived from an EMBL/GenBank/DDBJ whole genome shotgun (WGS) entry which is preliminary data.</text>
</comment>
<accession>A0A3B0C8H2</accession>
<feature type="chain" id="PRO_5017412853" description="Aromatic hydrocarbon degradation protein" evidence="1">
    <location>
        <begin position="18"/>
        <end position="416"/>
    </location>
</feature>
<gene>
    <name evidence="2" type="ORF">D7Z94_00125</name>
</gene>
<evidence type="ECO:0000256" key="1">
    <source>
        <dbReference type="SAM" id="SignalP"/>
    </source>
</evidence>
<sequence>MNKVLFSLILFPFCIVAQTNNLTGSPYSFFGLGVSTNSSIGKNSALGRGGYALNSNFLINNLNPAALGTLGEKSFLFDFGFLTEISTVANRSTEETRVAGNFSNLAIASSITPKSAFGLSVVPYSDVGYSLIGIDSNVEGSSNSFISNVFGTGSLNDLRLSYGSSLTDDLRAGVYISYLFGAISERESVTALSGFVNESTLTISEENKYNGFRFGLGLQYSVFPNLTLGWNLSLPTTLSGTRDRSVEKTLDFIPTPVENETDLDIDGFDLPLEVGTGILFSPIPKIHVNLDYTLKLWNATDQRDNIGEFVNQYIYGIGVEYLKADRSFNYLDRIRIRAGFNYDSGYLNINGNVIDAYSITAGLGIPLGARSQSMLNIGFSSSSRGSTEGILVEERLNTININLSLKDIWFRKRKIN</sequence>
<keyword evidence="3" id="KW-1185">Reference proteome</keyword>